<evidence type="ECO:0000313" key="5">
    <source>
        <dbReference type="EMBL" id="ULT86807.1"/>
    </source>
</evidence>
<dbReference type="PANTHER" id="PTHR24300:SF348">
    <property type="entry name" value="CYTOCHROME P450 FAMILY"/>
    <property type="match status" value="1"/>
</dbReference>
<dbReference type="GO" id="GO:0004497">
    <property type="term" value="F:monooxygenase activity"/>
    <property type="evidence" value="ECO:0007669"/>
    <property type="project" value="UniProtKB-KW"/>
</dbReference>
<evidence type="ECO:0000256" key="3">
    <source>
        <dbReference type="ARBA" id="ARBA00023004"/>
    </source>
</evidence>
<name>A0AAE8ZXL6_CAEBR</name>
<dbReference type="EMBL" id="CP090895">
    <property type="protein sequence ID" value="ULT86807.1"/>
    <property type="molecule type" value="Genomic_DNA"/>
</dbReference>
<dbReference type="AlphaFoldDB" id="A0AAE8ZXL6"/>
<evidence type="ECO:0000256" key="4">
    <source>
        <dbReference type="ARBA" id="ARBA00023033"/>
    </source>
</evidence>
<dbReference type="GO" id="GO:0020037">
    <property type="term" value="F:heme binding"/>
    <property type="evidence" value="ECO:0007669"/>
    <property type="project" value="InterPro"/>
</dbReference>
<protein>
    <recommendedName>
        <fullName evidence="7">Cytochrome P450</fullName>
    </recommendedName>
</protein>
<comment type="similarity">
    <text evidence="1">Belongs to the cytochrome P450 family.</text>
</comment>
<dbReference type="PRINTS" id="PR00463">
    <property type="entry name" value="EP450I"/>
</dbReference>
<dbReference type="InterPro" id="IPR001128">
    <property type="entry name" value="Cyt_P450"/>
</dbReference>
<dbReference type="GO" id="GO:0005506">
    <property type="term" value="F:iron ion binding"/>
    <property type="evidence" value="ECO:0007669"/>
    <property type="project" value="InterPro"/>
</dbReference>
<keyword evidence="2" id="KW-0479">Metal-binding</keyword>
<dbReference type="PANTHER" id="PTHR24300">
    <property type="entry name" value="CYTOCHROME P450 508A4-RELATED"/>
    <property type="match status" value="1"/>
</dbReference>
<keyword evidence="4" id="KW-0503">Monooxygenase</keyword>
<dbReference type="Pfam" id="PF00067">
    <property type="entry name" value="p450"/>
    <property type="match status" value="1"/>
</dbReference>
<dbReference type="InterPro" id="IPR050182">
    <property type="entry name" value="Cytochrome_P450_fam2"/>
</dbReference>
<keyword evidence="4" id="KW-0560">Oxidoreductase</keyword>
<sequence>MCIDLWFGGLATTTNTTTWAISFVLQNLEVQDKIHQELDRIIGSDRLITTADKNDLPYLNAYINESQRFTNLVPLNVPHATTRDTVINCYSIPKGTGVVALISTVMNDE</sequence>
<dbReference type="Gene3D" id="1.10.630.10">
    <property type="entry name" value="Cytochrome P450"/>
    <property type="match status" value="1"/>
</dbReference>
<proteinExistence type="inferred from homology"/>
<organism evidence="5 6">
    <name type="scientific">Caenorhabditis briggsae</name>
    <dbReference type="NCBI Taxonomy" id="6238"/>
    <lineage>
        <taxon>Eukaryota</taxon>
        <taxon>Metazoa</taxon>
        <taxon>Ecdysozoa</taxon>
        <taxon>Nematoda</taxon>
        <taxon>Chromadorea</taxon>
        <taxon>Rhabditida</taxon>
        <taxon>Rhabditina</taxon>
        <taxon>Rhabditomorpha</taxon>
        <taxon>Rhabditoidea</taxon>
        <taxon>Rhabditidae</taxon>
        <taxon>Peloderinae</taxon>
        <taxon>Caenorhabditis</taxon>
    </lineage>
</organism>
<dbReference type="Proteomes" id="UP000827892">
    <property type="component" value="Chromosome V"/>
</dbReference>
<evidence type="ECO:0000313" key="6">
    <source>
        <dbReference type="Proteomes" id="UP000827892"/>
    </source>
</evidence>
<evidence type="ECO:0000256" key="2">
    <source>
        <dbReference type="ARBA" id="ARBA00022723"/>
    </source>
</evidence>
<dbReference type="SUPFAM" id="SSF48264">
    <property type="entry name" value="Cytochrome P450"/>
    <property type="match status" value="1"/>
</dbReference>
<dbReference type="InterPro" id="IPR036396">
    <property type="entry name" value="Cyt_P450_sf"/>
</dbReference>
<dbReference type="InterPro" id="IPR002401">
    <property type="entry name" value="Cyt_P450_E_grp-I"/>
</dbReference>
<dbReference type="GO" id="GO:0016705">
    <property type="term" value="F:oxidoreductase activity, acting on paired donors, with incorporation or reduction of molecular oxygen"/>
    <property type="evidence" value="ECO:0007669"/>
    <property type="project" value="InterPro"/>
</dbReference>
<evidence type="ECO:0000256" key="1">
    <source>
        <dbReference type="ARBA" id="ARBA00010617"/>
    </source>
</evidence>
<gene>
    <name evidence="5" type="ORF">L3Y34_006492</name>
</gene>
<reference evidence="5 6" key="1">
    <citation type="submission" date="2022-02" db="EMBL/GenBank/DDBJ databases">
        <title>Chromosome-level reference genomes for two strains of Caenorhabditis briggsae: an improved platform for comparative genomics.</title>
        <authorList>
            <person name="Stevens L."/>
            <person name="Andersen E.C."/>
        </authorList>
    </citation>
    <scope>NUCLEOTIDE SEQUENCE [LARGE SCALE GENOMIC DNA]</scope>
    <source>
        <strain evidence="5">QX1410_ONT</strain>
        <tissue evidence="5">Whole-organism</tissue>
    </source>
</reference>
<keyword evidence="3" id="KW-0408">Iron</keyword>
<evidence type="ECO:0008006" key="7">
    <source>
        <dbReference type="Google" id="ProtNLM"/>
    </source>
</evidence>
<accession>A0AAE8ZXL6</accession>